<evidence type="ECO:0000259" key="1">
    <source>
        <dbReference type="Pfam" id="PF00725"/>
    </source>
</evidence>
<gene>
    <name evidence="2" type="ORF">B1A_21297</name>
</gene>
<reference evidence="2" key="2">
    <citation type="journal article" date="2014" name="ISME J.">
        <title>Microbial stratification in low pH oxic and suboxic macroscopic growths along an acid mine drainage.</title>
        <authorList>
            <person name="Mendez-Garcia C."/>
            <person name="Mesa V."/>
            <person name="Sprenger R.R."/>
            <person name="Richter M."/>
            <person name="Diez M.S."/>
            <person name="Solano J."/>
            <person name="Bargiela R."/>
            <person name="Golyshina O.V."/>
            <person name="Manteca A."/>
            <person name="Ramos J.L."/>
            <person name="Gallego J.R."/>
            <person name="Llorente I."/>
            <person name="Martins Dos Santos V.A."/>
            <person name="Jensen O.N."/>
            <person name="Pelaez A.I."/>
            <person name="Sanchez J."/>
            <person name="Ferrer M."/>
        </authorList>
    </citation>
    <scope>NUCLEOTIDE SEQUENCE</scope>
</reference>
<name>T0XZB6_9ZZZZ</name>
<dbReference type="Pfam" id="PF00725">
    <property type="entry name" value="3HCDH"/>
    <property type="match status" value="1"/>
</dbReference>
<dbReference type="AlphaFoldDB" id="T0XZB6"/>
<keyword evidence="2" id="KW-0413">Isomerase</keyword>
<dbReference type="SUPFAM" id="SSF48179">
    <property type="entry name" value="6-phosphogluconate dehydrogenase C-terminal domain-like"/>
    <property type="match status" value="1"/>
</dbReference>
<accession>T0XZB6</accession>
<dbReference type="GO" id="GO:0016853">
    <property type="term" value="F:isomerase activity"/>
    <property type="evidence" value="ECO:0007669"/>
    <property type="project" value="UniProtKB-KW"/>
</dbReference>
<organism evidence="2">
    <name type="scientific">mine drainage metagenome</name>
    <dbReference type="NCBI Taxonomy" id="410659"/>
    <lineage>
        <taxon>unclassified sequences</taxon>
        <taxon>metagenomes</taxon>
        <taxon>ecological metagenomes</taxon>
    </lineage>
</organism>
<dbReference type="InterPro" id="IPR008927">
    <property type="entry name" value="6-PGluconate_DH-like_C_sf"/>
</dbReference>
<reference evidence="2" key="1">
    <citation type="submission" date="2013-08" db="EMBL/GenBank/DDBJ databases">
        <authorList>
            <person name="Mendez C."/>
            <person name="Richter M."/>
            <person name="Ferrer M."/>
            <person name="Sanchez J."/>
        </authorList>
    </citation>
    <scope>NUCLEOTIDE SEQUENCE</scope>
</reference>
<feature type="domain" description="3-hydroxyacyl-CoA dehydrogenase C-terminal" evidence="1">
    <location>
        <begin position="2"/>
        <end position="79"/>
    </location>
</feature>
<dbReference type="InterPro" id="IPR006108">
    <property type="entry name" value="3HC_DH_C"/>
</dbReference>
<dbReference type="Gene3D" id="1.10.1040.10">
    <property type="entry name" value="N-(1-d-carboxylethyl)-l-norvaline Dehydrogenase, domain 2"/>
    <property type="match status" value="1"/>
</dbReference>
<dbReference type="EC" id="5.-.-.-" evidence="2"/>
<evidence type="ECO:0000313" key="2">
    <source>
        <dbReference type="EMBL" id="EQD28126.1"/>
    </source>
</evidence>
<proteinExistence type="predicted"/>
<dbReference type="PANTHER" id="PTHR48075:SF5">
    <property type="entry name" value="3-HYDROXYBUTYRYL-COA DEHYDROGENASE"/>
    <property type="match status" value="1"/>
</dbReference>
<dbReference type="GO" id="GO:0006631">
    <property type="term" value="P:fatty acid metabolic process"/>
    <property type="evidence" value="ECO:0007669"/>
    <property type="project" value="InterPro"/>
</dbReference>
<comment type="caution">
    <text evidence="2">The sequence shown here is derived from an EMBL/GenBank/DDBJ whole genome shotgun (WGS) entry which is preliminary data.</text>
</comment>
<dbReference type="InterPro" id="IPR013328">
    <property type="entry name" value="6PGD_dom2"/>
</dbReference>
<sequence length="92" mass="10361">MNILEEGTRKEDLDAMVRFRLNFPMGICEMLDFVGIDTVYNANRELSNHGFGTAHSSILKEKVDSGKLGMKSGEGFYKYSAKKLILTSEDYS</sequence>
<protein>
    <submittedName>
        <fullName evidence="2">Protein containing 3-hydroxyacyl-CoA dehydrogenase</fullName>
        <ecNumber evidence="2">5.-.-.-</ecNumber>
    </submittedName>
</protein>
<dbReference type="GO" id="GO:0016616">
    <property type="term" value="F:oxidoreductase activity, acting on the CH-OH group of donors, NAD or NADP as acceptor"/>
    <property type="evidence" value="ECO:0007669"/>
    <property type="project" value="InterPro"/>
</dbReference>
<dbReference type="EMBL" id="AUZX01015742">
    <property type="protein sequence ID" value="EQD28126.1"/>
    <property type="molecule type" value="Genomic_DNA"/>
</dbReference>
<dbReference type="PANTHER" id="PTHR48075">
    <property type="entry name" value="3-HYDROXYACYL-COA DEHYDROGENASE FAMILY PROTEIN"/>
    <property type="match status" value="1"/>
</dbReference>